<keyword evidence="3" id="KW-0472">Membrane</keyword>
<name>A0A6A6BUQ5_ZASCE</name>
<dbReference type="GeneID" id="54572511"/>
<dbReference type="OrthoDB" id="3687641at2759"/>
<keyword evidence="5" id="KW-1185">Reference proteome</keyword>
<dbReference type="PANTHER" id="PTHR33365:SF4">
    <property type="entry name" value="CYCLOCHLOROTINE BIOSYNTHESIS PROTEIN O"/>
    <property type="match status" value="1"/>
</dbReference>
<evidence type="ECO:0000256" key="1">
    <source>
        <dbReference type="ARBA" id="ARBA00004685"/>
    </source>
</evidence>
<sequence>MERGTAEEEAAFLSRIETVPFRARESRSRFGEAFLLSNAFAVPVLLVLLLPSIAFNIWIVVSPQRNFLGPHETDLEDARRAVQYESRKFTGALLFDESSFRVYRELDAERQFFGPPSATIDDAWSDLLRNEYPVMTEEEAAPFQPELKRIPPAHGHFYFEPDVTHSLHCLNEIRIALTEKVYGQAANASHHRVHWPLGGEVAHIEHCMDRLMQTVMCHGDLSPSPLYFWYGLPIALGRGSSHTCRKWQPIRDWIDERSSRGSLDV</sequence>
<dbReference type="Proteomes" id="UP000799537">
    <property type="component" value="Unassembled WGS sequence"/>
</dbReference>
<gene>
    <name evidence="4" type="ORF">M409DRAFT_71591</name>
</gene>
<evidence type="ECO:0000313" key="4">
    <source>
        <dbReference type="EMBL" id="KAF2158524.1"/>
    </source>
</evidence>
<evidence type="ECO:0000256" key="3">
    <source>
        <dbReference type="SAM" id="Phobius"/>
    </source>
</evidence>
<keyword evidence="3" id="KW-0812">Transmembrane</keyword>
<reference evidence="4" key="1">
    <citation type="journal article" date="2020" name="Stud. Mycol.">
        <title>101 Dothideomycetes genomes: a test case for predicting lifestyles and emergence of pathogens.</title>
        <authorList>
            <person name="Haridas S."/>
            <person name="Albert R."/>
            <person name="Binder M."/>
            <person name="Bloem J."/>
            <person name="Labutti K."/>
            <person name="Salamov A."/>
            <person name="Andreopoulos B."/>
            <person name="Baker S."/>
            <person name="Barry K."/>
            <person name="Bills G."/>
            <person name="Bluhm B."/>
            <person name="Cannon C."/>
            <person name="Castanera R."/>
            <person name="Culley D."/>
            <person name="Daum C."/>
            <person name="Ezra D."/>
            <person name="Gonzalez J."/>
            <person name="Henrissat B."/>
            <person name="Kuo A."/>
            <person name="Liang C."/>
            <person name="Lipzen A."/>
            <person name="Lutzoni F."/>
            <person name="Magnuson J."/>
            <person name="Mondo S."/>
            <person name="Nolan M."/>
            <person name="Ohm R."/>
            <person name="Pangilinan J."/>
            <person name="Park H.-J."/>
            <person name="Ramirez L."/>
            <person name="Alfaro M."/>
            <person name="Sun H."/>
            <person name="Tritt A."/>
            <person name="Yoshinaga Y."/>
            <person name="Zwiers L.-H."/>
            <person name="Turgeon B."/>
            <person name="Goodwin S."/>
            <person name="Spatafora J."/>
            <person name="Crous P."/>
            <person name="Grigoriev I."/>
        </authorList>
    </citation>
    <scope>NUCLEOTIDE SEQUENCE</scope>
    <source>
        <strain evidence="4">ATCC 36951</strain>
    </source>
</reference>
<accession>A0A6A6BUQ5</accession>
<comment type="similarity">
    <text evidence="2">Belongs to the ustYa family.</text>
</comment>
<dbReference type="Pfam" id="PF11807">
    <property type="entry name" value="UstYa"/>
    <property type="match status" value="1"/>
</dbReference>
<proteinExistence type="inferred from homology"/>
<dbReference type="EMBL" id="ML993658">
    <property type="protein sequence ID" value="KAF2158524.1"/>
    <property type="molecule type" value="Genomic_DNA"/>
</dbReference>
<dbReference type="AlphaFoldDB" id="A0A6A6BUQ5"/>
<dbReference type="RefSeq" id="XP_033659413.1">
    <property type="nucleotide sequence ID" value="XM_033819239.1"/>
</dbReference>
<dbReference type="InterPro" id="IPR021765">
    <property type="entry name" value="UstYa-like"/>
</dbReference>
<organism evidence="4 5">
    <name type="scientific">Zasmidium cellare ATCC 36951</name>
    <dbReference type="NCBI Taxonomy" id="1080233"/>
    <lineage>
        <taxon>Eukaryota</taxon>
        <taxon>Fungi</taxon>
        <taxon>Dikarya</taxon>
        <taxon>Ascomycota</taxon>
        <taxon>Pezizomycotina</taxon>
        <taxon>Dothideomycetes</taxon>
        <taxon>Dothideomycetidae</taxon>
        <taxon>Mycosphaerellales</taxon>
        <taxon>Mycosphaerellaceae</taxon>
        <taxon>Zasmidium</taxon>
    </lineage>
</organism>
<evidence type="ECO:0000313" key="5">
    <source>
        <dbReference type="Proteomes" id="UP000799537"/>
    </source>
</evidence>
<comment type="pathway">
    <text evidence="1">Mycotoxin biosynthesis.</text>
</comment>
<dbReference type="GO" id="GO:0043386">
    <property type="term" value="P:mycotoxin biosynthetic process"/>
    <property type="evidence" value="ECO:0007669"/>
    <property type="project" value="InterPro"/>
</dbReference>
<protein>
    <submittedName>
        <fullName evidence="4">Uncharacterized protein</fullName>
    </submittedName>
</protein>
<keyword evidence="3" id="KW-1133">Transmembrane helix</keyword>
<evidence type="ECO:0000256" key="2">
    <source>
        <dbReference type="ARBA" id="ARBA00035112"/>
    </source>
</evidence>
<dbReference type="PANTHER" id="PTHR33365">
    <property type="entry name" value="YALI0B05434P"/>
    <property type="match status" value="1"/>
</dbReference>
<feature type="transmembrane region" description="Helical" evidence="3">
    <location>
        <begin position="34"/>
        <end position="61"/>
    </location>
</feature>